<gene>
    <name evidence="9" type="ORF">E0L32_005929</name>
</gene>
<dbReference type="EMBL" id="SKBQ01000032">
    <property type="protein sequence ID" value="TPX13726.1"/>
    <property type="molecule type" value="Genomic_DNA"/>
</dbReference>
<feature type="transmembrane region" description="Helical" evidence="8">
    <location>
        <begin position="365"/>
        <end position="382"/>
    </location>
</feature>
<evidence type="ECO:0000313" key="9">
    <source>
        <dbReference type="EMBL" id="TPX13726.1"/>
    </source>
</evidence>
<dbReference type="RefSeq" id="XP_030995437.1">
    <property type="nucleotide sequence ID" value="XM_031140505.1"/>
</dbReference>
<dbReference type="FunFam" id="1.20.1250.20:FF:000284">
    <property type="entry name" value="Siderophore iron transporter mirB"/>
    <property type="match status" value="1"/>
</dbReference>
<keyword evidence="3" id="KW-0813">Transport</keyword>
<keyword evidence="10" id="KW-1185">Reference proteome</keyword>
<evidence type="ECO:0000256" key="5">
    <source>
        <dbReference type="ARBA" id="ARBA00022989"/>
    </source>
</evidence>
<organism evidence="9 10">
    <name type="scientific">Thyridium curvatum</name>
    <dbReference type="NCBI Taxonomy" id="1093900"/>
    <lineage>
        <taxon>Eukaryota</taxon>
        <taxon>Fungi</taxon>
        <taxon>Dikarya</taxon>
        <taxon>Ascomycota</taxon>
        <taxon>Pezizomycotina</taxon>
        <taxon>Sordariomycetes</taxon>
        <taxon>Sordariomycetidae</taxon>
        <taxon>Thyridiales</taxon>
        <taxon>Thyridiaceae</taxon>
        <taxon>Thyridium</taxon>
    </lineage>
</organism>
<evidence type="ECO:0000256" key="4">
    <source>
        <dbReference type="ARBA" id="ARBA00022692"/>
    </source>
</evidence>
<dbReference type="PANTHER" id="PTHR23501">
    <property type="entry name" value="MAJOR FACILITATOR SUPERFAMILY"/>
    <property type="match status" value="1"/>
</dbReference>
<feature type="transmembrane region" description="Helical" evidence="8">
    <location>
        <begin position="239"/>
        <end position="263"/>
    </location>
</feature>
<dbReference type="GeneID" id="41973376"/>
<dbReference type="GO" id="GO:0005886">
    <property type="term" value="C:plasma membrane"/>
    <property type="evidence" value="ECO:0007669"/>
    <property type="project" value="TreeGrafter"/>
</dbReference>
<dbReference type="SUPFAM" id="SSF103473">
    <property type="entry name" value="MFS general substrate transporter"/>
    <property type="match status" value="2"/>
</dbReference>
<feature type="transmembrane region" description="Helical" evidence="8">
    <location>
        <begin position="296"/>
        <end position="317"/>
    </location>
</feature>
<dbReference type="AlphaFoldDB" id="A0A507B3T6"/>
<dbReference type="Pfam" id="PF07690">
    <property type="entry name" value="MFS_1"/>
    <property type="match status" value="1"/>
</dbReference>
<keyword evidence="6 8" id="KW-0472">Membrane</keyword>
<keyword evidence="5 8" id="KW-1133">Transmembrane helix</keyword>
<feature type="transmembrane region" description="Helical" evidence="8">
    <location>
        <begin position="432"/>
        <end position="451"/>
    </location>
</feature>
<feature type="transmembrane region" description="Helical" evidence="8">
    <location>
        <begin position="209"/>
        <end position="227"/>
    </location>
</feature>
<feature type="transmembrane region" description="Helical" evidence="8">
    <location>
        <begin position="571"/>
        <end position="590"/>
    </location>
</feature>
<dbReference type="InParanoid" id="A0A507B3T6"/>
<evidence type="ECO:0000256" key="1">
    <source>
        <dbReference type="ARBA" id="ARBA00004141"/>
    </source>
</evidence>
<feature type="transmembrane region" description="Helical" evidence="8">
    <location>
        <begin position="182"/>
        <end position="200"/>
    </location>
</feature>
<dbReference type="GO" id="GO:0022857">
    <property type="term" value="F:transmembrane transporter activity"/>
    <property type="evidence" value="ECO:0007669"/>
    <property type="project" value="InterPro"/>
</dbReference>
<evidence type="ECO:0000256" key="6">
    <source>
        <dbReference type="ARBA" id="ARBA00023136"/>
    </source>
</evidence>
<feature type="transmembrane region" description="Helical" evidence="8">
    <location>
        <begin position="323"/>
        <end position="345"/>
    </location>
</feature>
<evidence type="ECO:0000256" key="7">
    <source>
        <dbReference type="SAM" id="MobiDB-lite"/>
    </source>
</evidence>
<dbReference type="PANTHER" id="PTHR23501:SF3">
    <property type="entry name" value="MAJOR FACILITATOR SUPERFAMILY (MFS) PROFILE DOMAIN-CONTAINING PROTEIN"/>
    <property type="match status" value="1"/>
</dbReference>
<keyword evidence="4 8" id="KW-0812">Transmembrane</keyword>
<evidence type="ECO:0000256" key="3">
    <source>
        <dbReference type="ARBA" id="ARBA00022448"/>
    </source>
</evidence>
<comment type="similarity">
    <text evidence="2">Belongs to the major facilitator superfamily.</text>
</comment>
<accession>A0A507B3T6</accession>
<evidence type="ECO:0008006" key="11">
    <source>
        <dbReference type="Google" id="ProtNLM"/>
    </source>
</evidence>
<feature type="compositionally biased region" description="Polar residues" evidence="7">
    <location>
        <begin position="29"/>
        <end position="42"/>
    </location>
</feature>
<protein>
    <recommendedName>
        <fullName evidence="11">Siderophore iron transporter mirB</fullName>
    </recommendedName>
</protein>
<dbReference type="InterPro" id="IPR011701">
    <property type="entry name" value="MFS"/>
</dbReference>
<dbReference type="InterPro" id="IPR036259">
    <property type="entry name" value="MFS_trans_sf"/>
</dbReference>
<feature type="transmembrane region" description="Helical" evidence="8">
    <location>
        <begin position="122"/>
        <end position="141"/>
    </location>
</feature>
<feature type="transmembrane region" description="Helical" evidence="8">
    <location>
        <begin position="402"/>
        <end position="425"/>
    </location>
</feature>
<dbReference type="OrthoDB" id="4078873at2759"/>
<evidence type="ECO:0000313" key="10">
    <source>
        <dbReference type="Proteomes" id="UP000319257"/>
    </source>
</evidence>
<proteinExistence type="inferred from homology"/>
<feature type="transmembrane region" description="Helical" evidence="8">
    <location>
        <begin position="153"/>
        <end position="170"/>
    </location>
</feature>
<name>A0A507B3T6_9PEZI</name>
<feature type="transmembrane region" description="Helical" evidence="8">
    <location>
        <begin position="498"/>
        <end position="521"/>
    </location>
</feature>
<reference evidence="9 10" key="1">
    <citation type="submission" date="2019-06" db="EMBL/GenBank/DDBJ databases">
        <title>Draft genome sequence of the filamentous fungus Phialemoniopsis curvata isolated from diesel fuel.</title>
        <authorList>
            <person name="Varaljay V.A."/>
            <person name="Lyon W.J."/>
            <person name="Crouch A.L."/>
            <person name="Drake C.E."/>
            <person name="Hollomon J.M."/>
            <person name="Nadeau L.J."/>
            <person name="Nunn H.S."/>
            <person name="Stevenson B.S."/>
            <person name="Bojanowski C.L."/>
            <person name="Crookes-Goodson W.J."/>
        </authorList>
    </citation>
    <scope>NUCLEOTIDE SEQUENCE [LARGE SCALE GENOMIC DNA]</scope>
    <source>
        <strain evidence="9 10">D216</strain>
    </source>
</reference>
<feature type="transmembrane region" description="Helical" evidence="8">
    <location>
        <begin position="85"/>
        <end position="102"/>
    </location>
</feature>
<feature type="region of interest" description="Disordered" evidence="7">
    <location>
        <begin position="14"/>
        <end position="64"/>
    </location>
</feature>
<evidence type="ECO:0000256" key="2">
    <source>
        <dbReference type="ARBA" id="ARBA00008335"/>
    </source>
</evidence>
<dbReference type="Gene3D" id="1.20.1250.20">
    <property type="entry name" value="MFS general substrate transporter like domains"/>
    <property type="match status" value="2"/>
</dbReference>
<feature type="transmembrane region" description="Helical" evidence="8">
    <location>
        <begin position="457"/>
        <end position="477"/>
    </location>
</feature>
<comment type="subcellular location">
    <subcellularLocation>
        <location evidence="1">Membrane</location>
        <topology evidence="1">Multi-pass membrane protein</topology>
    </subcellularLocation>
</comment>
<sequence>MALKSIRAALGGQPVVEKSNERAQDEEVTAQSGVANPAANNNEKTDKDVNDQEADSDLDGTGGKPIEHGVEAARAVTQVWSMPQLILAYILIWVIAFVQAFSQGMITTLTPYVTSNFGEHSLTSTVLIVSSLVSGLIKLPYAKLMNIWGRPQAFGIVIIFMTMGLIMMAGCNSVTTYAAAQVFYSVGYSTIDFTNTIFIADTSSLKSRAFMIAFSASPWMATVWAYGPAVQSVLNTIGFRWGIGIWAIVYPVVTLPLFGLFYFNQKKAEKRGLISKTPSGRTLGQSVWHYLIEFDVVGILLIAGGLALFLLGFALYSYQSDTWRSPMIICFLIFGGLLVVAFVFWERFFAPVTFIPWYLMKNRTVFFTYTMVASIYTSWYIWDNYFYSILIVVFRQSVTHATYITQIYTVGSCFCSLIMGVIIRFNGRLKWLALYFGVPLTVLGVGLMIHFRQPGVNIGYIVMCQIFIAFGGGILVICEQMTVMAVSLHQDIPQVLAVETAIANVGGSIGSAIAAALWTGIFPVKLAKYLPAESQADFTSIYGSLDVQASYPDGSATRDAITRSYGDTQRIMLITATSLYSISIFSVLMWKDINVKKIKQVKGLVW</sequence>
<comment type="caution">
    <text evidence="9">The sequence shown here is derived from an EMBL/GenBank/DDBJ whole genome shotgun (WGS) entry which is preliminary data.</text>
</comment>
<evidence type="ECO:0000256" key="8">
    <source>
        <dbReference type="SAM" id="Phobius"/>
    </source>
</evidence>
<dbReference type="Proteomes" id="UP000319257">
    <property type="component" value="Unassembled WGS sequence"/>
</dbReference>